<dbReference type="Proteomes" id="UP000515312">
    <property type="component" value="Chromosome"/>
</dbReference>
<organism evidence="3 4">
    <name type="scientific">Alloacidobacterium dinghuense</name>
    <dbReference type="NCBI Taxonomy" id="2763107"/>
    <lineage>
        <taxon>Bacteria</taxon>
        <taxon>Pseudomonadati</taxon>
        <taxon>Acidobacteriota</taxon>
        <taxon>Terriglobia</taxon>
        <taxon>Terriglobales</taxon>
        <taxon>Acidobacteriaceae</taxon>
        <taxon>Alloacidobacterium</taxon>
    </lineage>
</organism>
<keyword evidence="4" id="KW-1185">Reference proteome</keyword>
<dbReference type="KEGG" id="adin:H7849_03860"/>
<name>A0A7G8BKQ1_9BACT</name>
<dbReference type="InterPro" id="IPR035986">
    <property type="entry name" value="PKD_dom_sf"/>
</dbReference>
<feature type="signal peptide" evidence="2">
    <location>
        <begin position="1"/>
        <end position="28"/>
    </location>
</feature>
<gene>
    <name evidence="3" type="ORF">H7849_03860</name>
</gene>
<feature type="region of interest" description="Disordered" evidence="1">
    <location>
        <begin position="527"/>
        <end position="565"/>
    </location>
</feature>
<evidence type="ECO:0000313" key="3">
    <source>
        <dbReference type="EMBL" id="QNI33121.1"/>
    </source>
</evidence>
<evidence type="ECO:0000313" key="4">
    <source>
        <dbReference type="Proteomes" id="UP000515312"/>
    </source>
</evidence>
<evidence type="ECO:0000256" key="2">
    <source>
        <dbReference type="SAM" id="SignalP"/>
    </source>
</evidence>
<dbReference type="InterPro" id="IPR013783">
    <property type="entry name" value="Ig-like_fold"/>
</dbReference>
<sequence>MQSRPLSSVSRILLVGCAVGLGASSLFGQNTPPAPAAPAEQPVSRIDVFTGYSYFAPHGTVNTTLNDGTIFSDRYASVDEGALASVAYYFNRYFGGQVEFGAHPDGNNDGFYTIAGGPIVRYPTSEGITPFVHALAGAADVGGPNHCCPPLAQHAWTWGPALTVGGGLDYNLPFWNHRLALRLFQADFEYIHANFGPQPVTGGRANINAARLSTGIVWKFGNIIPPPPVEYTCSASPATVYPGDPITITGTATNLNPKKTATYSWSGQGVTVKGDTATANVDTTGLQPGNYTATGHVSEGQKPGQFADCTANFTVKQYEPPTVSCSVNPSSVNPGDSATITATGVSPQNRPLTYSYTASAGSVSGTGNTATLSTAGAPAGTITVTANVSDDKGQTASGSCSVTLNAPPPPAPKTQTLCSITFSRDKRRPARVDNEAKACLDDVALNAQRSADASVVVVGNSTADEQNPPKKRGKKAAPPVNLAAQRAVNTKDYLVKEKGIDASRIQVRTGTAGAQEVENYLVPAGASFDTDVPGTTAVDESAVQPQTRKPLAERKHHRAKKTSSQ</sequence>
<dbReference type="AlphaFoldDB" id="A0A7G8BKQ1"/>
<dbReference type="SUPFAM" id="SSF103088">
    <property type="entry name" value="OmpA-like"/>
    <property type="match status" value="1"/>
</dbReference>
<protein>
    <submittedName>
        <fullName evidence="3">Uncharacterized protein</fullName>
    </submittedName>
</protein>
<dbReference type="EMBL" id="CP060394">
    <property type="protein sequence ID" value="QNI33121.1"/>
    <property type="molecule type" value="Genomic_DNA"/>
</dbReference>
<accession>A0A7G8BKQ1</accession>
<dbReference type="InterPro" id="IPR036737">
    <property type="entry name" value="OmpA-like_sf"/>
</dbReference>
<dbReference type="SUPFAM" id="SSF49299">
    <property type="entry name" value="PKD domain"/>
    <property type="match status" value="1"/>
</dbReference>
<keyword evidence="2" id="KW-0732">Signal</keyword>
<dbReference type="SUPFAM" id="SSF56925">
    <property type="entry name" value="OMPA-like"/>
    <property type="match status" value="1"/>
</dbReference>
<dbReference type="Gene3D" id="2.60.40.10">
    <property type="entry name" value="Immunoglobulins"/>
    <property type="match status" value="1"/>
</dbReference>
<feature type="region of interest" description="Disordered" evidence="1">
    <location>
        <begin position="460"/>
        <end position="480"/>
    </location>
</feature>
<dbReference type="InterPro" id="IPR011250">
    <property type="entry name" value="OMP/PagP_B-barrel"/>
</dbReference>
<dbReference type="RefSeq" id="WP_186744287.1">
    <property type="nucleotide sequence ID" value="NZ_CP060394.1"/>
</dbReference>
<feature type="chain" id="PRO_5029021193" evidence="2">
    <location>
        <begin position="29"/>
        <end position="565"/>
    </location>
</feature>
<dbReference type="Gene3D" id="3.30.1330.60">
    <property type="entry name" value="OmpA-like domain"/>
    <property type="match status" value="1"/>
</dbReference>
<feature type="compositionally biased region" description="Basic residues" evidence="1">
    <location>
        <begin position="554"/>
        <end position="565"/>
    </location>
</feature>
<reference evidence="3 4" key="1">
    <citation type="submission" date="2020-08" db="EMBL/GenBank/DDBJ databases">
        <title>Edaphobacter telluris sp. nov. and Acidobacterium dinghuensis sp. nov., two acidobacteria isolated from forest soil.</title>
        <authorList>
            <person name="Fu J."/>
            <person name="Qiu L."/>
        </authorList>
    </citation>
    <scope>NUCLEOTIDE SEQUENCE [LARGE SCALE GENOMIC DNA]</scope>
    <source>
        <strain evidence="3">4Y35</strain>
    </source>
</reference>
<proteinExistence type="predicted"/>
<evidence type="ECO:0000256" key="1">
    <source>
        <dbReference type="SAM" id="MobiDB-lite"/>
    </source>
</evidence>